<dbReference type="EMBL" id="CM042010">
    <property type="protein sequence ID" value="KAI3780275.1"/>
    <property type="molecule type" value="Genomic_DNA"/>
</dbReference>
<protein>
    <submittedName>
        <fullName evidence="1">Uncharacterized protein</fullName>
    </submittedName>
</protein>
<evidence type="ECO:0000313" key="2">
    <source>
        <dbReference type="Proteomes" id="UP001055811"/>
    </source>
</evidence>
<sequence length="539" mass="62031">MFLSSVPTCLSWPRTIPPVIIYVTIIITYKFIFIFLAKFLDLKPSSNQHRLPPGPTGLPFLGCTIQMLLNRPTFRWIDKLMAQFNTRILCIRLGPSTHVMIVSCPNLACEFLRKQDEVFCSRPDILSADLISDGFRTTILSPFGDQWRKMRKILIQDVLSTRMHKWLQPKREEEANHLLRYIYNKIQKQDTPSEGGLVNIRIASQHFCGNLIRKMIFGTRFFGEGMDDGGPGEEETEHVASLFTILRYLYAFCITDYFPCLRGKTDFDGHEKIMRTAIQRVRKYQDRLIDERIQMWNEGVRKVKDDLLDVLIHHESPKLTTNEIKAQILELMIASIDNPSNAIEWAMGEMINEPTILKRAVDELDREVGRNRLVEERDLQKLNYIKACIKEAFRLHPFVPFNPPHVSVSNTIVAGYFIPKGSHVLLSRLGLGRNPNVWKDPMRFNPDRHLDADGKQVLLSDDQLRLVSFSTGKRGCPGVVLGSTITTMMLARMVQGFTWEVPHNESGIELVENHDDLSMAKPLLMVAKPRLPHYLYQEN</sequence>
<comment type="caution">
    <text evidence="1">The sequence shown here is derived from an EMBL/GenBank/DDBJ whole genome shotgun (WGS) entry which is preliminary data.</text>
</comment>
<gene>
    <name evidence="1" type="ORF">L2E82_10249</name>
</gene>
<reference evidence="2" key="1">
    <citation type="journal article" date="2022" name="Mol. Ecol. Resour.">
        <title>The genomes of chicory, endive, great burdock and yacon provide insights into Asteraceae palaeo-polyploidization history and plant inulin production.</title>
        <authorList>
            <person name="Fan W."/>
            <person name="Wang S."/>
            <person name="Wang H."/>
            <person name="Wang A."/>
            <person name="Jiang F."/>
            <person name="Liu H."/>
            <person name="Zhao H."/>
            <person name="Xu D."/>
            <person name="Zhang Y."/>
        </authorList>
    </citation>
    <scope>NUCLEOTIDE SEQUENCE [LARGE SCALE GENOMIC DNA]</scope>
    <source>
        <strain evidence="2">cv. Punajuju</strain>
    </source>
</reference>
<name>A0ACB9GB44_CICIN</name>
<reference evidence="1 2" key="2">
    <citation type="journal article" date="2022" name="Mol. Ecol. Resour.">
        <title>The genomes of chicory, endive, great burdock and yacon provide insights into Asteraceae paleo-polyploidization history and plant inulin production.</title>
        <authorList>
            <person name="Fan W."/>
            <person name="Wang S."/>
            <person name="Wang H."/>
            <person name="Wang A."/>
            <person name="Jiang F."/>
            <person name="Liu H."/>
            <person name="Zhao H."/>
            <person name="Xu D."/>
            <person name="Zhang Y."/>
        </authorList>
    </citation>
    <scope>NUCLEOTIDE SEQUENCE [LARGE SCALE GENOMIC DNA]</scope>
    <source>
        <strain evidence="2">cv. Punajuju</strain>
        <tissue evidence="1">Leaves</tissue>
    </source>
</reference>
<accession>A0ACB9GB44</accession>
<evidence type="ECO:0000313" key="1">
    <source>
        <dbReference type="EMBL" id="KAI3780275.1"/>
    </source>
</evidence>
<dbReference type="Proteomes" id="UP001055811">
    <property type="component" value="Linkage Group LG02"/>
</dbReference>
<keyword evidence="2" id="KW-1185">Reference proteome</keyword>
<organism evidence="1 2">
    <name type="scientific">Cichorium intybus</name>
    <name type="common">Chicory</name>
    <dbReference type="NCBI Taxonomy" id="13427"/>
    <lineage>
        <taxon>Eukaryota</taxon>
        <taxon>Viridiplantae</taxon>
        <taxon>Streptophyta</taxon>
        <taxon>Embryophyta</taxon>
        <taxon>Tracheophyta</taxon>
        <taxon>Spermatophyta</taxon>
        <taxon>Magnoliopsida</taxon>
        <taxon>eudicotyledons</taxon>
        <taxon>Gunneridae</taxon>
        <taxon>Pentapetalae</taxon>
        <taxon>asterids</taxon>
        <taxon>campanulids</taxon>
        <taxon>Asterales</taxon>
        <taxon>Asteraceae</taxon>
        <taxon>Cichorioideae</taxon>
        <taxon>Cichorieae</taxon>
        <taxon>Cichoriinae</taxon>
        <taxon>Cichorium</taxon>
    </lineage>
</organism>
<proteinExistence type="predicted"/>